<dbReference type="Gene3D" id="3.40.50.300">
    <property type="entry name" value="P-loop containing nucleotide triphosphate hydrolases"/>
    <property type="match status" value="1"/>
</dbReference>
<feature type="domain" description="DNA2/NAM7 helicase helicase" evidence="1">
    <location>
        <begin position="490"/>
        <end position="851"/>
    </location>
</feature>
<accession>A0A4U7B2G0</accession>
<sequence length="975" mass="108067">MRALGLLITTRDVSTAEPEPVFSVSELRDHAFRRVGVQANTLDHLEVSQENPRIRRAANRSHTSFALPSVSSDVLASAHVDVLIDSHGDGSPSLQLVITVHDSTRPPGRELKANITLAANDIVGPVLVQSFGDAELNTYPQASQRPLKSILHHTTRAVEFTIRSNGDSPRQLQNSRRDREQVRYKPVIDLGAMLRGPCTIRIVVEENHFINSISSFQGRLQSQQQTAPRERETCVTPPNPQPATTIFPSEHDYLTTMNIGYIWMVEFEDSKQLKSYTGQAVSLLLPSGGGYGEFRMLTHSTLDFKEGDRVEVAFTNIIDPQSRTDVAFSGIVMATPSYIDSSRTCIDIKAPPLLQTDQNSNKHFVPLSAAGTDPDAEQIGPPSEPIRARHFAGIKSMADELMRHSMDRYLSDGIWFEVDVTLTVDITMPRRVDKAMRLLELLFELERQASPSGRSMTADVLLGDAVPHLPHIDTFAGISETIIQNLRLGLNERQLDAFDAARQAPGGVSLVVGPRGTGKTQFVIGRWAQAFGHLRLSETAASPSMLQAAHPKVTSARQYDTHQHLPFTKTHRDGCLILVLSSLNENADGLTKMLFKSLSHTKENKFAVVSRLYSRKTDMDIARHDAYKPPKNLSTAHQELLHEADQVVKAHIDAGKSTADLFVATSAANSTHSSYVGLDDPGKGARFAGRPMPERRVKKAIIKFSLGIGYIVAAGLDMDPEFENQSHIQDLIRSPLGKYRGTYHWARHRELHARYIRMLSSGQINDDDDTFYTEFISETKRLRAFVLRHADAVVATVGHIGSTACYPFIRPHIIFMDETGVPTEAEIAQVFSLFPSAKRRVFVGDPKQIGPQDESPDSFNPFNRQNKYQFLKRLPETGLPITVLNVQHRTLAEIGKLAATVCGDSTNDLQHAHSDDNVPEAVKFRAATEVVLEVDHCSNNVALVNVSFDSMESEPLKDTRTENDYTEGITTEIIG</sequence>
<evidence type="ECO:0000313" key="2">
    <source>
        <dbReference type="EMBL" id="TKX25398.1"/>
    </source>
</evidence>
<organism evidence="2 3">
    <name type="scientific">Elsinoe australis</name>
    <dbReference type="NCBI Taxonomy" id="40998"/>
    <lineage>
        <taxon>Eukaryota</taxon>
        <taxon>Fungi</taxon>
        <taxon>Dikarya</taxon>
        <taxon>Ascomycota</taxon>
        <taxon>Pezizomycotina</taxon>
        <taxon>Dothideomycetes</taxon>
        <taxon>Dothideomycetidae</taxon>
        <taxon>Myriangiales</taxon>
        <taxon>Elsinoaceae</taxon>
        <taxon>Elsinoe</taxon>
    </lineage>
</organism>
<gene>
    <name evidence="2" type="ORF">C1H76_2046</name>
</gene>
<dbReference type="SUPFAM" id="SSF52540">
    <property type="entry name" value="P-loop containing nucleoside triphosphate hydrolases"/>
    <property type="match status" value="1"/>
</dbReference>
<dbReference type="InterPro" id="IPR027417">
    <property type="entry name" value="P-loop_NTPase"/>
</dbReference>
<proteinExistence type="predicted"/>
<evidence type="ECO:0000313" key="3">
    <source>
        <dbReference type="Proteomes" id="UP000308133"/>
    </source>
</evidence>
<reference evidence="2 3" key="1">
    <citation type="submission" date="2018-02" db="EMBL/GenBank/DDBJ databases">
        <title>Draft genome sequences of Elsinoe sp., causing black scab on jojoba.</title>
        <authorList>
            <person name="Stodart B."/>
            <person name="Jeffress S."/>
            <person name="Ash G."/>
            <person name="Arun Chinnappa K."/>
        </authorList>
    </citation>
    <scope>NUCLEOTIDE SEQUENCE [LARGE SCALE GENOMIC DNA]</scope>
    <source>
        <strain evidence="2 3">Hillstone_2</strain>
    </source>
</reference>
<dbReference type="AlphaFoldDB" id="A0A4U7B2G0"/>
<dbReference type="InterPro" id="IPR041677">
    <property type="entry name" value="DNA2/NAM7_AAA_11"/>
</dbReference>
<dbReference type="PANTHER" id="PTHR10887">
    <property type="entry name" value="DNA2/NAM7 HELICASE FAMILY"/>
    <property type="match status" value="1"/>
</dbReference>
<dbReference type="InterPro" id="IPR045055">
    <property type="entry name" value="DNA2/NAM7-like"/>
</dbReference>
<dbReference type="GO" id="GO:0004386">
    <property type="term" value="F:helicase activity"/>
    <property type="evidence" value="ECO:0007669"/>
    <property type="project" value="InterPro"/>
</dbReference>
<protein>
    <submittedName>
        <fullName evidence="2">AAA domain-containing protein 4</fullName>
    </submittedName>
</protein>
<dbReference type="PANTHER" id="PTHR10887:SF495">
    <property type="entry name" value="HELICASE SENATAXIN ISOFORM X1-RELATED"/>
    <property type="match status" value="1"/>
</dbReference>
<dbReference type="Proteomes" id="UP000308133">
    <property type="component" value="Unassembled WGS sequence"/>
</dbReference>
<comment type="caution">
    <text evidence="2">The sequence shown here is derived from an EMBL/GenBank/DDBJ whole genome shotgun (WGS) entry which is preliminary data.</text>
</comment>
<name>A0A4U7B2G0_9PEZI</name>
<dbReference type="EMBL" id="PTQR01000028">
    <property type="protein sequence ID" value="TKX25398.1"/>
    <property type="molecule type" value="Genomic_DNA"/>
</dbReference>
<dbReference type="Pfam" id="PF13086">
    <property type="entry name" value="AAA_11"/>
    <property type="match status" value="1"/>
</dbReference>
<evidence type="ECO:0000259" key="1">
    <source>
        <dbReference type="Pfam" id="PF13086"/>
    </source>
</evidence>